<accession>A0A1B6D694</accession>
<dbReference type="PANTHER" id="PTHR12876:SF35">
    <property type="entry name" value="LD08718P-RELATED"/>
    <property type="match status" value="1"/>
</dbReference>
<protein>
    <recommendedName>
        <fullName evidence="2">RNase NYN domain-containing protein</fullName>
    </recommendedName>
</protein>
<dbReference type="PANTHER" id="PTHR12876">
    <property type="entry name" value="N4BP1-RELATED"/>
    <property type="match status" value="1"/>
</dbReference>
<evidence type="ECO:0000313" key="4">
    <source>
        <dbReference type="EMBL" id="JAS21199.1"/>
    </source>
</evidence>
<dbReference type="GO" id="GO:0004521">
    <property type="term" value="F:RNA endonuclease activity"/>
    <property type="evidence" value="ECO:0007669"/>
    <property type="project" value="TreeGrafter"/>
</dbReference>
<dbReference type="EMBL" id="GEDC01019438">
    <property type="protein sequence ID" value="JAS17860.1"/>
    <property type="molecule type" value="Transcribed_RNA"/>
</dbReference>
<reference evidence="4" key="1">
    <citation type="submission" date="2015-12" db="EMBL/GenBank/DDBJ databases">
        <title>De novo transcriptome assembly of four potential Pierce s Disease insect vectors from Arizona vineyards.</title>
        <authorList>
            <person name="Tassone E.E."/>
        </authorList>
    </citation>
    <scope>NUCLEOTIDE SEQUENCE</scope>
</reference>
<feature type="domain" description="RNase NYN" evidence="2">
    <location>
        <begin position="356"/>
        <end position="503"/>
    </location>
</feature>
<dbReference type="Pfam" id="PF11977">
    <property type="entry name" value="RNase_Zc3h12a"/>
    <property type="match status" value="1"/>
</dbReference>
<proteinExistence type="predicted"/>
<dbReference type="InterPro" id="IPR021869">
    <property type="entry name" value="RNase_Zc3h12_NYN"/>
</dbReference>
<evidence type="ECO:0000259" key="2">
    <source>
        <dbReference type="Pfam" id="PF11977"/>
    </source>
</evidence>
<dbReference type="GO" id="GO:0036464">
    <property type="term" value="C:cytoplasmic ribonucleoprotein granule"/>
    <property type="evidence" value="ECO:0007669"/>
    <property type="project" value="TreeGrafter"/>
</dbReference>
<feature type="region of interest" description="Disordered" evidence="1">
    <location>
        <begin position="258"/>
        <end position="300"/>
    </location>
</feature>
<dbReference type="GO" id="GO:0005634">
    <property type="term" value="C:nucleus"/>
    <property type="evidence" value="ECO:0007669"/>
    <property type="project" value="TreeGrafter"/>
</dbReference>
<dbReference type="Gene3D" id="3.40.50.11980">
    <property type="match status" value="1"/>
</dbReference>
<dbReference type="AlphaFoldDB" id="A0A1B6D694"/>
<evidence type="ECO:0000313" key="3">
    <source>
        <dbReference type="EMBL" id="JAS17860.1"/>
    </source>
</evidence>
<gene>
    <name evidence="3" type="ORF">g.43885</name>
    <name evidence="4" type="ORF">g.43889</name>
</gene>
<sequence>MFSKFTSPMISYHTELFIKHDKSNMLIRYVRSILHTDYSVLISLGPKNTNGACEIILHSIRNNSSLDVFGIKEFLMRYIRMLEEPIVVSCERKGFDKNVKDKQKEAIKTPCLEVIDLVAEDSFSNKTCEIIELDDSNTDDIVIPTTPVSSNHFPQLINTHFYDRGILRNLYETHLSTNYTDSKEIINNCKNANKIKIGISNKDILKEVNNQQSSNKSEESDVIILEPPTDSNERSKVVKNFKTIDLVKDCSDDDVVLVDSPNNSKNKSKNKLKKTKKLNKKMTKKQKSIASKLKKKETRTKTSIKPFDMAQNILNPSSHSMQVMPKTTFMPINFSSNNMTLNVYNPNKDGRKKEGLRPIVIDGSNVAIGHGKGSFSVQGLKICVDFFLKRGHQHIKVFIPQYRKNKGNFEELEELEKRGILILTPSRRVDSKWVVPYDDRYIIQYAVETEGIVVSDDNFRDLYAENPLWRETITSRLLMFTWIDDLLMFPQDPLGRYGPTLDQFLRF</sequence>
<evidence type="ECO:0000256" key="1">
    <source>
        <dbReference type="SAM" id="MobiDB-lite"/>
    </source>
</evidence>
<dbReference type="InterPro" id="IPR051101">
    <property type="entry name" value="ZC3H12/N4BP1_RNase_Reg"/>
</dbReference>
<organism evidence="4">
    <name type="scientific">Clastoptera arizonana</name>
    <name type="common">Arizona spittle bug</name>
    <dbReference type="NCBI Taxonomy" id="38151"/>
    <lineage>
        <taxon>Eukaryota</taxon>
        <taxon>Metazoa</taxon>
        <taxon>Ecdysozoa</taxon>
        <taxon>Arthropoda</taxon>
        <taxon>Hexapoda</taxon>
        <taxon>Insecta</taxon>
        <taxon>Pterygota</taxon>
        <taxon>Neoptera</taxon>
        <taxon>Paraneoptera</taxon>
        <taxon>Hemiptera</taxon>
        <taxon>Auchenorrhyncha</taxon>
        <taxon>Cercopoidea</taxon>
        <taxon>Clastopteridae</taxon>
        <taxon>Clastoptera</taxon>
    </lineage>
</organism>
<dbReference type="FunFam" id="3.40.50.11980:FF:000001">
    <property type="entry name" value="ZC3H12A isoform 1"/>
    <property type="match status" value="1"/>
</dbReference>
<name>A0A1B6D694_9HEMI</name>
<dbReference type="CDD" id="cd18719">
    <property type="entry name" value="PIN_Zc3h12a-N4BP1-like"/>
    <property type="match status" value="1"/>
</dbReference>
<dbReference type="GO" id="GO:0003729">
    <property type="term" value="F:mRNA binding"/>
    <property type="evidence" value="ECO:0007669"/>
    <property type="project" value="TreeGrafter"/>
</dbReference>
<dbReference type="EMBL" id="GEDC01016099">
    <property type="protein sequence ID" value="JAS21199.1"/>
    <property type="molecule type" value="Transcribed_RNA"/>
</dbReference>
<feature type="compositionally biased region" description="Basic residues" evidence="1">
    <location>
        <begin position="266"/>
        <end position="298"/>
    </location>
</feature>